<dbReference type="SUPFAM" id="SSF81901">
    <property type="entry name" value="HCP-like"/>
    <property type="match status" value="3"/>
</dbReference>
<dbReference type="InterPro" id="IPR011990">
    <property type="entry name" value="TPR-like_helical_dom_sf"/>
</dbReference>
<evidence type="ECO:0000313" key="1">
    <source>
        <dbReference type="EMBL" id="SDO94290.1"/>
    </source>
</evidence>
<dbReference type="Proteomes" id="UP000182412">
    <property type="component" value="Unassembled WGS sequence"/>
</dbReference>
<dbReference type="InterPro" id="IPR050767">
    <property type="entry name" value="Sel1_AlgK"/>
</dbReference>
<dbReference type="InterPro" id="IPR006597">
    <property type="entry name" value="Sel1-like"/>
</dbReference>
<organism evidence="1 2">
    <name type="scientific">Selenomonas ruminantium</name>
    <dbReference type="NCBI Taxonomy" id="971"/>
    <lineage>
        <taxon>Bacteria</taxon>
        <taxon>Bacillati</taxon>
        <taxon>Bacillota</taxon>
        <taxon>Negativicutes</taxon>
        <taxon>Selenomonadales</taxon>
        <taxon>Selenomonadaceae</taxon>
        <taxon>Selenomonas</taxon>
    </lineage>
</organism>
<sequence length="847" mass="95960">MGTHFQPEVQKAVELIWMRYDEASAKKGQDLLRQAVVSGDADAGGLLARTYMGDDGLAVWEGSGLPVDEVQADEYLKWSISKGSALGVLCALEHRNLYPSELKAVLSIWGSTEKALEAAKEYEDEPMGAHLLGMCYAIGAVFALLGKWDEDTKENKARLAIPYFEKALAGGLALSLDAYQEAADILYDNTGKWNKKEKFLELEGRFCSAGVPHALYKRGERLYEREEYSRSFQAYCEAGERGHKEALYNMGFMCRYGIGTEKDTDRALQYFLPLAEQVHVPSMGQVAEIYFWGELGERNFESAYQWCEKLLDRVAELVHLHPNGGVYRYDTILPMMCYCKYFGQGTVIDREMAVRSIMLENEIEERENKLPGYKQALLYGLMAEIYANGSGGIDKDKKKSKYYWQKAKEYEDYDIWLGNLEWDKSPEASGSRFAWAIFGRPEEERTPLTDVESIRDWQEQRIEQARLSWKGRQPWCLKVKREDGCVAGFKCYQEKEIEQALELLWQGVYLEVMLEADNGDFLVVWADEGDFSIFAQIEDRCSRLEAKDEAMALSIFKAWYKGKGLTGDGWQADEQGNARANWNELLLRAEDCGKCGDKEGRMTNLMAAAETGCGRAMIYIGQDLADSGDAKGASTWFLNATLTEEPEDKALSWCCLGRLYMENPEEKGMEARYYLQKAADMGLVSALLPLGKCYEKGIGVVKNLQEAISCYDEAIKYDNPAAMAARAGLYKQADGQWENLDEAIELLEKALKQEENFEGRQEALMLLAEAYIAEGTDEKREMARYILVKETRKGNNKAAYRLAHLYEDEGDGEQYREILRHTAAEGYEPAKEELKRAYAGSSWSECL</sequence>
<dbReference type="SMART" id="SM00671">
    <property type="entry name" value="SEL1"/>
    <property type="match status" value="7"/>
</dbReference>
<name>A0A1H0NPJ9_SELRU</name>
<dbReference type="Pfam" id="PF08238">
    <property type="entry name" value="Sel1"/>
    <property type="match status" value="6"/>
</dbReference>
<dbReference type="AlphaFoldDB" id="A0A1H0NPJ9"/>
<dbReference type="PANTHER" id="PTHR11102">
    <property type="entry name" value="SEL-1-LIKE PROTEIN"/>
    <property type="match status" value="1"/>
</dbReference>
<evidence type="ECO:0008006" key="3">
    <source>
        <dbReference type="Google" id="ProtNLM"/>
    </source>
</evidence>
<dbReference type="EMBL" id="FNJQ01000003">
    <property type="protein sequence ID" value="SDO94290.1"/>
    <property type="molecule type" value="Genomic_DNA"/>
</dbReference>
<dbReference type="RefSeq" id="WP_074571342.1">
    <property type="nucleotide sequence ID" value="NZ_FNJQ01000003.1"/>
</dbReference>
<proteinExistence type="predicted"/>
<dbReference type="Gene3D" id="1.25.40.10">
    <property type="entry name" value="Tetratricopeptide repeat domain"/>
    <property type="match status" value="2"/>
</dbReference>
<gene>
    <name evidence="1" type="ORF">SAMN05216366_103143</name>
</gene>
<reference evidence="1 2" key="1">
    <citation type="submission" date="2016-10" db="EMBL/GenBank/DDBJ databases">
        <authorList>
            <person name="de Groot N.N."/>
        </authorList>
    </citation>
    <scope>NUCLEOTIDE SEQUENCE [LARGE SCALE GENOMIC DNA]</scope>
    <source>
        <strain evidence="1 2">S137</strain>
    </source>
</reference>
<dbReference type="PANTHER" id="PTHR11102:SF160">
    <property type="entry name" value="ERAD-ASSOCIATED E3 UBIQUITIN-PROTEIN LIGASE COMPONENT HRD3"/>
    <property type="match status" value="1"/>
</dbReference>
<protein>
    <recommendedName>
        <fullName evidence="3">TPR repeat</fullName>
    </recommendedName>
</protein>
<accession>A0A1H0NPJ9</accession>
<evidence type="ECO:0000313" key="2">
    <source>
        <dbReference type="Proteomes" id="UP000182412"/>
    </source>
</evidence>